<dbReference type="AlphaFoldDB" id="A0A1F5WYP6"/>
<gene>
    <name evidence="1" type="ORF">A2930_01495</name>
</gene>
<reference evidence="1 2" key="1">
    <citation type="journal article" date="2016" name="Nat. Commun.">
        <title>Thousands of microbial genomes shed light on interconnected biogeochemical processes in an aquifer system.</title>
        <authorList>
            <person name="Anantharaman K."/>
            <person name="Brown C.T."/>
            <person name="Hug L.A."/>
            <person name="Sharon I."/>
            <person name="Castelle C.J."/>
            <person name="Probst A.J."/>
            <person name="Thomas B.C."/>
            <person name="Singh A."/>
            <person name="Wilkins M.J."/>
            <person name="Karaoz U."/>
            <person name="Brodie E.L."/>
            <person name="Williams K.H."/>
            <person name="Hubbard S.S."/>
            <person name="Banfield J.F."/>
        </authorList>
    </citation>
    <scope>NUCLEOTIDE SEQUENCE [LARGE SCALE GENOMIC DNA]</scope>
</reference>
<accession>A0A1F5WYP6</accession>
<evidence type="ECO:0000313" key="2">
    <source>
        <dbReference type="Proteomes" id="UP000178114"/>
    </source>
</evidence>
<evidence type="ECO:0000313" key="1">
    <source>
        <dbReference type="EMBL" id="OGF80786.1"/>
    </source>
</evidence>
<name>A0A1F5WYP6_9BACT</name>
<protein>
    <submittedName>
        <fullName evidence="1">Uncharacterized protein</fullName>
    </submittedName>
</protein>
<sequence length="115" mass="14163">MLKFYLTLIQTNARFYFRRKEYIMDNEIEFLKRDDLITIERIKRELKASPPGSSLMNQMPMEFMWNCPFYVEYLLKKLEETERPWWQKTYMKIKKALSFKTPSVLRFSTQNDLLK</sequence>
<dbReference type="EMBL" id="MFID01000028">
    <property type="protein sequence ID" value="OGF80786.1"/>
    <property type="molecule type" value="Genomic_DNA"/>
</dbReference>
<dbReference type="Proteomes" id="UP000178114">
    <property type="component" value="Unassembled WGS sequence"/>
</dbReference>
<proteinExistence type="predicted"/>
<dbReference type="STRING" id="1798351.A2930_01495"/>
<organism evidence="1 2">
    <name type="scientific">Candidatus Giovannonibacteria bacterium RIFCSPLOWO2_01_FULL_45_34</name>
    <dbReference type="NCBI Taxonomy" id="1798351"/>
    <lineage>
        <taxon>Bacteria</taxon>
        <taxon>Candidatus Giovannoniibacteriota</taxon>
    </lineage>
</organism>
<comment type="caution">
    <text evidence="1">The sequence shown here is derived from an EMBL/GenBank/DDBJ whole genome shotgun (WGS) entry which is preliminary data.</text>
</comment>